<dbReference type="AlphaFoldDB" id="A0A1L9UCV5"/>
<sequence>MSCRKEGGKWSAPAAPPAFQFREMTPIRRQRRGGREPHLSSRSKSERKQIAPELCGFAVPVILYVTSRCAVSQCAASHSLVFFLFLGRLEPGCPHCKS</sequence>
<evidence type="ECO:0000313" key="3">
    <source>
        <dbReference type="Proteomes" id="UP000184499"/>
    </source>
</evidence>
<feature type="region of interest" description="Disordered" evidence="1">
    <location>
        <begin position="1"/>
        <end position="48"/>
    </location>
</feature>
<feature type="compositionally biased region" description="Basic and acidic residues" evidence="1">
    <location>
        <begin position="33"/>
        <end position="48"/>
    </location>
</feature>
<evidence type="ECO:0000313" key="2">
    <source>
        <dbReference type="EMBL" id="OJJ69507.1"/>
    </source>
</evidence>
<dbReference type="RefSeq" id="XP_067476756.1">
    <property type="nucleotide sequence ID" value="XM_067622464.1"/>
</dbReference>
<proteinExistence type="predicted"/>
<evidence type="ECO:0000256" key="1">
    <source>
        <dbReference type="SAM" id="MobiDB-lite"/>
    </source>
</evidence>
<dbReference type="VEuPathDB" id="FungiDB:ASPBRDRAFT_280325"/>
<name>A0A1L9UCV5_ASPBC</name>
<keyword evidence="3" id="KW-1185">Reference proteome</keyword>
<gene>
    <name evidence="2" type="ORF">ASPBRDRAFT_280325</name>
</gene>
<accession>A0A1L9UCV5</accession>
<protein>
    <submittedName>
        <fullName evidence="2">Uncharacterized protein</fullName>
    </submittedName>
</protein>
<reference evidence="3" key="1">
    <citation type="journal article" date="2017" name="Genome Biol.">
        <title>Comparative genomics reveals high biological diversity and specific adaptations in the industrially and medically important fungal genus Aspergillus.</title>
        <authorList>
            <person name="de Vries R.P."/>
            <person name="Riley R."/>
            <person name="Wiebenga A."/>
            <person name="Aguilar-Osorio G."/>
            <person name="Amillis S."/>
            <person name="Uchima C.A."/>
            <person name="Anderluh G."/>
            <person name="Asadollahi M."/>
            <person name="Askin M."/>
            <person name="Barry K."/>
            <person name="Battaglia E."/>
            <person name="Bayram O."/>
            <person name="Benocci T."/>
            <person name="Braus-Stromeyer S.A."/>
            <person name="Caldana C."/>
            <person name="Canovas D."/>
            <person name="Cerqueira G.C."/>
            <person name="Chen F."/>
            <person name="Chen W."/>
            <person name="Choi C."/>
            <person name="Clum A."/>
            <person name="Dos Santos R.A."/>
            <person name="Damasio A.R."/>
            <person name="Diallinas G."/>
            <person name="Emri T."/>
            <person name="Fekete E."/>
            <person name="Flipphi M."/>
            <person name="Freyberg S."/>
            <person name="Gallo A."/>
            <person name="Gournas C."/>
            <person name="Habgood R."/>
            <person name="Hainaut M."/>
            <person name="Harispe M.L."/>
            <person name="Henrissat B."/>
            <person name="Hilden K.S."/>
            <person name="Hope R."/>
            <person name="Hossain A."/>
            <person name="Karabika E."/>
            <person name="Karaffa L."/>
            <person name="Karanyi Z."/>
            <person name="Krasevec N."/>
            <person name="Kuo A."/>
            <person name="Kusch H."/>
            <person name="LaButti K."/>
            <person name="Lagendijk E.L."/>
            <person name="Lapidus A."/>
            <person name="Levasseur A."/>
            <person name="Lindquist E."/>
            <person name="Lipzen A."/>
            <person name="Logrieco A.F."/>
            <person name="MacCabe A."/>
            <person name="Maekelae M.R."/>
            <person name="Malavazi I."/>
            <person name="Melin P."/>
            <person name="Meyer V."/>
            <person name="Mielnichuk N."/>
            <person name="Miskei M."/>
            <person name="Molnar A.P."/>
            <person name="Mule G."/>
            <person name="Ngan C.Y."/>
            <person name="Orejas M."/>
            <person name="Orosz E."/>
            <person name="Ouedraogo J.P."/>
            <person name="Overkamp K.M."/>
            <person name="Park H.-S."/>
            <person name="Perrone G."/>
            <person name="Piumi F."/>
            <person name="Punt P.J."/>
            <person name="Ram A.F."/>
            <person name="Ramon A."/>
            <person name="Rauscher S."/>
            <person name="Record E."/>
            <person name="Riano-Pachon D.M."/>
            <person name="Robert V."/>
            <person name="Roehrig J."/>
            <person name="Ruller R."/>
            <person name="Salamov A."/>
            <person name="Salih N.S."/>
            <person name="Samson R.A."/>
            <person name="Sandor E."/>
            <person name="Sanguinetti M."/>
            <person name="Schuetze T."/>
            <person name="Sepcic K."/>
            <person name="Shelest E."/>
            <person name="Sherlock G."/>
            <person name="Sophianopoulou V."/>
            <person name="Squina F.M."/>
            <person name="Sun H."/>
            <person name="Susca A."/>
            <person name="Todd R.B."/>
            <person name="Tsang A."/>
            <person name="Unkles S.E."/>
            <person name="van de Wiele N."/>
            <person name="van Rossen-Uffink D."/>
            <person name="Oliveira J.V."/>
            <person name="Vesth T.C."/>
            <person name="Visser J."/>
            <person name="Yu J.-H."/>
            <person name="Zhou M."/>
            <person name="Andersen M.R."/>
            <person name="Archer D.B."/>
            <person name="Baker S.E."/>
            <person name="Benoit I."/>
            <person name="Brakhage A.A."/>
            <person name="Braus G.H."/>
            <person name="Fischer R."/>
            <person name="Frisvad J.C."/>
            <person name="Goldman G.H."/>
            <person name="Houbraken J."/>
            <person name="Oakley B."/>
            <person name="Pocsi I."/>
            <person name="Scazzocchio C."/>
            <person name="Seiboth B."/>
            <person name="vanKuyk P.A."/>
            <person name="Wortman J."/>
            <person name="Dyer P.S."/>
            <person name="Grigoriev I.V."/>
        </authorList>
    </citation>
    <scope>NUCLEOTIDE SEQUENCE [LARGE SCALE GENOMIC DNA]</scope>
    <source>
        <strain evidence="3">CBS 101740 / IMI 381727 / IBT 21946</strain>
    </source>
</reference>
<organism evidence="2 3">
    <name type="scientific">Aspergillus brasiliensis (strain CBS 101740 / IMI 381727 / IBT 21946)</name>
    <dbReference type="NCBI Taxonomy" id="767769"/>
    <lineage>
        <taxon>Eukaryota</taxon>
        <taxon>Fungi</taxon>
        <taxon>Dikarya</taxon>
        <taxon>Ascomycota</taxon>
        <taxon>Pezizomycotina</taxon>
        <taxon>Eurotiomycetes</taxon>
        <taxon>Eurotiomycetidae</taxon>
        <taxon>Eurotiales</taxon>
        <taxon>Aspergillaceae</taxon>
        <taxon>Aspergillus</taxon>
        <taxon>Aspergillus subgen. Circumdati</taxon>
    </lineage>
</organism>
<dbReference type="Proteomes" id="UP000184499">
    <property type="component" value="Unassembled WGS sequence"/>
</dbReference>
<dbReference type="EMBL" id="KV878688">
    <property type="protein sequence ID" value="OJJ69507.1"/>
    <property type="molecule type" value="Genomic_DNA"/>
</dbReference>
<dbReference type="GeneID" id="93574952"/>